<gene>
    <name evidence="1" type="ORF">DES41_106139</name>
</gene>
<evidence type="ECO:0000313" key="2">
    <source>
        <dbReference type="Proteomes" id="UP000252884"/>
    </source>
</evidence>
<sequence>MPSIRSANAVRLEFPPGGLVHTNLSGTACTGEWLWVVGDEGPASNASAGWNRSARSACATAVPAHFRWRPCSTR</sequence>
<dbReference type="EMBL" id="QPJK01000006">
    <property type="protein sequence ID" value="RCW69268.1"/>
    <property type="molecule type" value="Genomic_DNA"/>
</dbReference>
<proteinExistence type="predicted"/>
<dbReference type="AlphaFoldDB" id="A0A368XQG4"/>
<dbReference type="Proteomes" id="UP000252884">
    <property type="component" value="Unassembled WGS sequence"/>
</dbReference>
<evidence type="ECO:0000313" key="1">
    <source>
        <dbReference type="EMBL" id="RCW69268.1"/>
    </source>
</evidence>
<accession>A0A368XQG4</accession>
<comment type="caution">
    <text evidence="1">The sequence shown here is derived from an EMBL/GenBank/DDBJ whole genome shotgun (WGS) entry which is preliminary data.</text>
</comment>
<keyword evidence="2" id="KW-1185">Reference proteome</keyword>
<organism evidence="1 2">
    <name type="scientific">Pseudorhodoferax soli</name>
    <dbReference type="NCBI Taxonomy" id="545864"/>
    <lineage>
        <taxon>Bacteria</taxon>
        <taxon>Pseudomonadati</taxon>
        <taxon>Pseudomonadota</taxon>
        <taxon>Betaproteobacteria</taxon>
        <taxon>Burkholderiales</taxon>
        <taxon>Comamonadaceae</taxon>
    </lineage>
</organism>
<dbReference type="PROSITE" id="PS51257">
    <property type="entry name" value="PROKAR_LIPOPROTEIN"/>
    <property type="match status" value="1"/>
</dbReference>
<name>A0A368XQG4_9BURK</name>
<protein>
    <submittedName>
        <fullName evidence="1">Uncharacterized protein</fullName>
    </submittedName>
</protein>
<reference evidence="1 2" key="1">
    <citation type="submission" date="2018-07" db="EMBL/GenBank/DDBJ databases">
        <title>Genomic Encyclopedia of Type Strains, Phase IV (KMG-IV): sequencing the most valuable type-strain genomes for metagenomic binning, comparative biology and taxonomic classification.</title>
        <authorList>
            <person name="Goeker M."/>
        </authorList>
    </citation>
    <scope>NUCLEOTIDE SEQUENCE [LARGE SCALE GENOMIC DNA]</scope>
    <source>
        <strain evidence="1 2">DSM 21634</strain>
    </source>
</reference>
<dbReference type="RefSeq" id="WP_245965810.1">
    <property type="nucleotide sequence ID" value="NZ_QPJK01000006.1"/>
</dbReference>